<organism evidence="2 3">
    <name type="scientific">Rotaria magnacalcarata</name>
    <dbReference type="NCBI Taxonomy" id="392030"/>
    <lineage>
        <taxon>Eukaryota</taxon>
        <taxon>Metazoa</taxon>
        <taxon>Spiralia</taxon>
        <taxon>Gnathifera</taxon>
        <taxon>Rotifera</taxon>
        <taxon>Eurotatoria</taxon>
        <taxon>Bdelloidea</taxon>
        <taxon>Philodinida</taxon>
        <taxon>Philodinidae</taxon>
        <taxon>Rotaria</taxon>
    </lineage>
</organism>
<feature type="region of interest" description="Disordered" evidence="1">
    <location>
        <begin position="156"/>
        <end position="212"/>
    </location>
</feature>
<comment type="caution">
    <text evidence="2">The sequence shown here is derived from an EMBL/GenBank/DDBJ whole genome shotgun (WGS) entry which is preliminary data.</text>
</comment>
<feature type="region of interest" description="Disordered" evidence="1">
    <location>
        <begin position="94"/>
        <end position="121"/>
    </location>
</feature>
<feature type="region of interest" description="Disordered" evidence="1">
    <location>
        <begin position="296"/>
        <end position="416"/>
    </location>
</feature>
<feature type="compositionally biased region" description="Polar residues" evidence="1">
    <location>
        <begin position="156"/>
        <end position="171"/>
    </location>
</feature>
<feature type="compositionally biased region" description="Basic and acidic residues" evidence="1">
    <location>
        <begin position="94"/>
        <end position="110"/>
    </location>
</feature>
<feature type="region of interest" description="Disordered" evidence="1">
    <location>
        <begin position="1"/>
        <end position="32"/>
    </location>
</feature>
<dbReference type="OrthoDB" id="10043914at2759"/>
<name>A0A816G1X0_9BILA</name>
<feature type="region of interest" description="Disordered" evidence="1">
    <location>
        <begin position="493"/>
        <end position="523"/>
    </location>
</feature>
<evidence type="ECO:0000313" key="3">
    <source>
        <dbReference type="Proteomes" id="UP000663834"/>
    </source>
</evidence>
<feature type="compositionally biased region" description="Acidic residues" evidence="1">
    <location>
        <begin position="111"/>
        <end position="121"/>
    </location>
</feature>
<sequence length="645" mass="73666">MNNGIEEQLSKSRTTYRDLHHLPRQSNISPIHNKLEHKMLPSEDSDDDTTLPTFVNQFFFPKNIVKTFSSPPPPNDSGMFRAIRGQVIIHHDNDRASKVQCEENRNGEHRDEEEDDDEELENLSISRVNGGNYELHYDVDNPLEISCSMSLSSAETISDHSSSPMHQLLSNNDKENNSDLQREHTPVEISDGNNDHDDDDDGGVDDTPSPLLSDIEHHEHKISDHDSIKDQDEKLRTFRGWHLSMLRQIDEKLREIELETVTNTNKIMPNQENKKSCVKILANKKKVFRPSIRRRFETTNDKRHHSPISHVKINKTGSSTPPVEEESRTLIINLPPSSSSSSSDNEQDFPPPPTTSEPINIRIVQSPIYPTRQRAQSTEPLSVRDQGAQTEPFHESTNNNFNHRPIRPASVESDRIQPTRSLTRLQGNEFLQLQQQQQQQQHVQRPTEQIRYYSLRSRNIQPKPSLVTQAPSSMFHVPRIASSSVYKQSMPIERNLQPVPPPPAPQSQAQSSPSNFRPITSPDPSVYSDDYGHVTQMNTKNLGNLVDKVFDDIYQDRPTDFYRDYRQLLNDIQIRFSMVSSAEQPPIIHHPGHVAPPPPPPPPPHSIHRSLPSQPMFVDYPRISQNPSSSQARRCDTLIYIPNTL</sequence>
<evidence type="ECO:0000256" key="1">
    <source>
        <dbReference type="SAM" id="MobiDB-lite"/>
    </source>
</evidence>
<dbReference type="AlphaFoldDB" id="A0A816G1X0"/>
<feature type="region of interest" description="Disordered" evidence="1">
    <location>
        <begin position="591"/>
        <end position="613"/>
    </location>
</feature>
<feature type="compositionally biased region" description="Pro residues" evidence="1">
    <location>
        <begin position="594"/>
        <end position="605"/>
    </location>
</feature>
<accession>A0A816G1X0</accession>
<dbReference type="EMBL" id="CAJNOW010018801">
    <property type="protein sequence ID" value="CAF1668194.1"/>
    <property type="molecule type" value="Genomic_DNA"/>
</dbReference>
<feature type="compositionally biased region" description="Basic and acidic residues" evidence="1">
    <location>
        <begin position="172"/>
        <end position="186"/>
    </location>
</feature>
<gene>
    <name evidence="2" type="ORF">KQP761_LOCUS33615</name>
</gene>
<protein>
    <submittedName>
        <fullName evidence="2">Uncharacterized protein</fullName>
    </submittedName>
</protein>
<reference evidence="2" key="1">
    <citation type="submission" date="2021-02" db="EMBL/GenBank/DDBJ databases">
        <authorList>
            <person name="Nowell W R."/>
        </authorList>
    </citation>
    <scope>NUCLEOTIDE SEQUENCE</scope>
</reference>
<evidence type="ECO:0000313" key="2">
    <source>
        <dbReference type="EMBL" id="CAF1668194.1"/>
    </source>
</evidence>
<proteinExistence type="predicted"/>
<dbReference type="Proteomes" id="UP000663834">
    <property type="component" value="Unassembled WGS sequence"/>
</dbReference>